<feature type="transmembrane region" description="Helical" evidence="3">
    <location>
        <begin position="220"/>
        <end position="241"/>
    </location>
</feature>
<feature type="domain" description="Methyl-accepting transducer" evidence="4">
    <location>
        <begin position="300"/>
        <end position="543"/>
    </location>
</feature>
<dbReference type="EMBL" id="SHKY01000001">
    <property type="protein sequence ID" value="RZU54254.1"/>
    <property type="molecule type" value="Genomic_DNA"/>
</dbReference>
<proteinExistence type="predicted"/>
<keyword evidence="1 2" id="KW-0807">Transducer</keyword>
<accession>A0A4Q7ZTJ9</accession>
<dbReference type="GO" id="GO:0016020">
    <property type="term" value="C:membrane"/>
    <property type="evidence" value="ECO:0007669"/>
    <property type="project" value="InterPro"/>
</dbReference>
<dbReference type="PANTHER" id="PTHR32089">
    <property type="entry name" value="METHYL-ACCEPTING CHEMOTAXIS PROTEIN MCPB"/>
    <property type="match status" value="1"/>
</dbReference>
<dbReference type="AlphaFoldDB" id="A0A4Q7ZTJ9"/>
<evidence type="ECO:0000313" key="6">
    <source>
        <dbReference type="Proteomes" id="UP000292564"/>
    </source>
</evidence>
<evidence type="ECO:0000313" key="5">
    <source>
        <dbReference type="EMBL" id="RZU54254.1"/>
    </source>
</evidence>
<gene>
    <name evidence="5" type="ORF">EV385_6202</name>
</gene>
<comment type="caution">
    <text evidence="5">The sequence shown here is derived from an EMBL/GenBank/DDBJ whole genome shotgun (WGS) entry which is preliminary data.</text>
</comment>
<evidence type="ECO:0000256" key="3">
    <source>
        <dbReference type="SAM" id="Phobius"/>
    </source>
</evidence>
<dbReference type="Proteomes" id="UP000292564">
    <property type="component" value="Unassembled WGS sequence"/>
</dbReference>
<protein>
    <submittedName>
        <fullName evidence="5">Methyl-accepting chemotaxis protein</fullName>
    </submittedName>
</protein>
<keyword evidence="3" id="KW-0472">Membrane</keyword>
<keyword evidence="3" id="KW-0812">Transmembrane</keyword>
<dbReference type="PANTHER" id="PTHR32089:SF112">
    <property type="entry name" value="LYSOZYME-LIKE PROTEIN-RELATED"/>
    <property type="match status" value="1"/>
</dbReference>
<dbReference type="InterPro" id="IPR004089">
    <property type="entry name" value="MCPsignal_dom"/>
</dbReference>
<evidence type="ECO:0000259" key="4">
    <source>
        <dbReference type="PROSITE" id="PS50111"/>
    </source>
</evidence>
<evidence type="ECO:0000256" key="1">
    <source>
        <dbReference type="ARBA" id="ARBA00023224"/>
    </source>
</evidence>
<name>A0A4Q7ZTJ9_9ACTN</name>
<organism evidence="5 6">
    <name type="scientific">Krasilnikovia cinnamomea</name>
    <dbReference type="NCBI Taxonomy" id="349313"/>
    <lineage>
        <taxon>Bacteria</taxon>
        <taxon>Bacillati</taxon>
        <taxon>Actinomycetota</taxon>
        <taxon>Actinomycetes</taxon>
        <taxon>Micromonosporales</taxon>
        <taxon>Micromonosporaceae</taxon>
        <taxon>Krasilnikovia</taxon>
    </lineage>
</organism>
<dbReference type="GO" id="GO:0007165">
    <property type="term" value="P:signal transduction"/>
    <property type="evidence" value="ECO:0007669"/>
    <property type="project" value="UniProtKB-KW"/>
</dbReference>
<keyword evidence="3" id="KW-1133">Transmembrane helix</keyword>
<dbReference type="RefSeq" id="WP_242625169.1">
    <property type="nucleotide sequence ID" value="NZ_SHKY01000001.1"/>
</dbReference>
<dbReference type="SUPFAM" id="SSF58104">
    <property type="entry name" value="Methyl-accepting chemotaxis protein (MCP) signaling domain"/>
    <property type="match status" value="1"/>
</dbReference>
<dbReference type="PROSITE" id="PS50111">
    <property type="entry name" value="CHEMOTAXIS_TRANSDUC_2"/>
    <property type="match status" value="1"/>
</dbReference>
<dbReference type="Pfam" id="PF00015">
    <property type="entry name" value="MCPsignal"/>
    <property type="match status" value="1"/>
</dbReference>
<dbReference type="Gene3D" id="1.10.287.950">
    <property type="entry name" value="Methyl-accepting chemotaxis protein"/>
    <property type="match status" value="1"/>
</dbReference>
<dbReference type="SMART" id="SM00283">
    <property type="entry name" value="MA"/>
    <property type="match status" value="1"/>
</dbReference>
<sequence length="558" mass="58180">MSSPSRHRALRQATINKAAIGTLAGFTGLLVLAVTLVTSAVGAEKRAFERQARFKALGLQLQAASDYLTNEARLYAATGDRTHLNKYWTEITVTKTRDNVLAQLKELGATSQEFALIDQAKANSDALVKTESRSQRLVLEAAGTATADMPPAIAETTLSPADAALSPAAQRDTARTIMFDATYAANKAVITGPIEQFQKILNERSARAVDGATTKTGLSVGLLIALAVLLPLAMGAVLYLLQSKVGRVIVAYTDALRARDADDLTFRLTPAGTRELSALAETLNDELASKLVLVQAVADSVDALASASQELSATGELVADNAEQASAQVGVVNHAADDVAGHVQSVAAASEQMGMSIREIAENANEAAQVGTNAVQLAESTNHSISRLGESSQEIGNVIKVITSIAEQTNLLALNATIEAARAGDAGKGFAVVAGEVKDLAQETAKATEDISVRITAIQNDTQGAVSAIAEITQVIDKINEYQTIIASAVEEQTATTSEINRSVSDAATGSGEIAANLAGVSQAAQGVADGIAEAKRATADLARMGSDLQAMIKHYRY</sequence>
<keyword evidence="6" id="KW-1185">Reference proteome</keyword>
<evidence type="ECO:0000256" key="2">
    <source>
        <dbReference type="PROSITE-ProRule" id="PRU00284"/>
    </source>
</evidence>
<reference evidence="5 6" key="1">
    <citation type="submission" date="2019-02" db="EMBL/GenBank/DDBJ databases">
        <title>Sequencing the genomes of 1000 actinobacteria strains.</title>
        <authorList>
            <person name="Klenk H.-P."/>
        </authorList>
    </citation>
    <scope>NUCLEOTIDE SEQUENCE [LARGE SCALE GENOMIC DNA]</scope>
    <source>
        <strain evidence="5 6">DSM 45162</strain>
    </source>
</reference>